<proteinExistence type="inferred from homology"/>
<dbReference type="Proteomes" id="UP001162483">
    <property type="component" value="Unassembled WGS sequence"/>
</dbReference>
<evidence type="ECO:0008006" key="4">
    <source>
        <dbReference type="Google" id="ProtNLM"/>
    </source>
</evidence>
<feature type="non-terminal residue" evidence="2">
    <location>
        <position position="1"/>
    </location>
</feature>
<dbReference type="EMBL" id="CATNWA010016320">
    <property type="protein sequence ID" value="CAI9591718.1"/>
    <property type="molecule type" value="Genomic_DNA"/>
</dbReference>
<evidence type="ECO:0000313" key="2">
    <source>
        <dbReference type="EMBL" id="CAI9591718.1"/>
    </source>
</evidence>
<dbReference type="PRINTS" id="PR00622">
    <property type="entry name" value="HISTONEH3"/>
</dbReference>
<comment type="caution">
    <text evidence="2">The sequence shown here is derived from an EMBL/GenBank/DDBJ whole genome shotgun (WGS) entry which is preliminary data.</text>
</comment>
<dbReference type="InterPro" id="IPR000164">
    <property type="entry name" value="Histone_H3/CENP-A"/>
</dbReference>
<dbReference type="SUPFAM" id="SSF47113">
    <property type="entry name" value="Histone-fold"/>
    <property type="match status" value="1"/>
</dbReference>
<dbReference type="InterPro" id="IPR009072">
    <property type="entry name" value="Histone-fold"/>
</dbReference>
<accession>A0ABN9F3V3</accession>
<dbReference type="Gene3D" id="1.10.20.10">
    <property type="entry name" value="Histone, subunit A"/>
    <property type="match status" value="1"/>
</dbReference>
<gene>
    <name evidence="2" type="ORF">SPARVUS_LOCUS11252663</name>
</gene>
<comment type="similarity">
    <text evidence="1">Belongs to the histone H3 family.</text>
</comment>
<organism evidence="2 3">
    <name type="scientific">Staurois parvus</name>
    <dbReference type="NCBI Taxonomy" id="386267"/>
    <lineage>
        <taxon>Eukaryota</taxon>
        <taxon>Metazoa</taxon>
        <taxon>Chordata</taxon>
        <taxon>Craniata</taxon>
        <taxon>Vertebrata</taxon>
        <taxon>Euteleostomi</taxon>
        <taxon>Amphibia</taxon>
        <taxon>Batrachia</taxon>
        <taxon>Anura</taxon>
        <taxon>Neobatrachia</taxon>
        <taxon>Ranoidea</taxon>
        <taxon>Ranidae</taxon>
        <taxon>Staurois</taxon>
    </lineage>
</organism>
<evidence type="ECO:0000256" key="1">
    <source>
        <dbReference type="ARBA" id="ARBA00010343"/>
    </source>
</evidence>
<reference evidence="2" key="1">
    <citation type="submission" date="2023-05" db="EMBL/GenBank/DDBJ databases">
        <authorList>
            <person name="Stuckert A."/>
        </authorList>
    </citation>
    <scope>NUCLEOTIDE SEQUENCE</scope>
</reference>
<name>A0ABN9F3V3_9NEOB</name>
<dbReference type="PANTHER" id="PTHR11426">
    <property type="entry name" value="HISTONE H3"/>
    <property type="match status" value="1"/>
</dbReference>
<sequence>EKQQATKATHKSALATSRIKKPHCYRPSTVAFRKIHHYQRSTKLLIRKLPFQ</sequence>
<evidence type="ECO:0000313" key="3">
    <source>
        <dbReference type="Proteomes" id="UP001162483"/>
    </source>
</evidence>
<protein>
    <recommendedName>
        <fullName evidence="4">Histone H2A/H2B/H3 domain-containing protein</fullName>
    </recommendedName>
</protein>
<keyword evidence="3" id="KW-1185">Reference proteome</keyword>